<dbReference type="InterPro" id="IPR056300">
    <property type="entry name" value="SusG-like_C"/>
</dbReference>
<dbReference type="FunFam" id="2.60.40.1180:FF:000007">
    <property type="entry name" value="Sucrose isomerase"/>
    <property type="match status" value="1"/>
</dbReference>
<dbReference type="SUPFAM" id="SSF51011">
    <property type="entry name" value="Glycosyl hydrolase domain"/>
    <property type="match status" value="1"/>
</dbReference>
<evidence type="ECO:0000259" key="4">
    <source>
        <dbReference type="Pfam" id="PF23915"/>
    </source>
</evidence>
<dbReference type="GO" id="GO:0016052">
    <property type="term" value="P:carbohydrate catabolic process"/>
    <property type="evidence" value="ECO:0007669"/>
    <property type="project" value="UniProtKB-ARBA"/>
</dbReference>
<evidence type="ECO:0000256" key="1">
    <source>
        <dbReference type="ARBA" id="ARBA00008061"/>
    </source>
</evidence>
<proteinExistence type="inferred from homology"/>
<evidence type="ECO:0000313" key="5">
    <source>
        <dbReference type="EMBL" id="QDD70429.1"/>
    </source>
</evidence>
<keyword evidence="3" id="KW-0326">Glycosidase</keyword>
<evidence type="ECO:0000313" key="6">
    <source>
        <dbReference type="Proteomes" id="UP000312326"/>
    </source>
</evidence>
<sequence length="74" mass="8681">MVSKLFAYERYLENSDEKLLVFTNFYGKEHTVKLPEKYQGKEYQVLLNNYDAENGKLTDEITLAPYEALAIKIK</sequence>
<evidence type="ECO:0000256" key="3">
    <source>
        <dbReference type="ARBA" id="ARBA00023295"/>
    </source>
</evidence>
<protein>
    <submittedName>
        <fullName evidence="5">Trehalose hydrolase</fullName>
    </submittedName>
</protein>
<gene>
    <name evidence="5" type="ORF">DM298_05840</name>
</gene>
<dbReference type="InterPro" id="IPR013780">
    <property type="entry name" value="Glyco_hydro_b"/>
</dbReference>
<dbReference type="EMBL" id="CP029754">
    <property type="protein sequence ID" value="QDD70429.1"/>
    <property type="molecule type" value="Genomic_DNA"/>
</dbReference>
<dbReference type="GO" id="GO:0004553">
    <property type="term" value="F:hydrolase activity, hydrolyzing O-glycosyl compounds"/>
    <property type="evidence" value="ECO:0007669"/>
    <property type="project" value="UniProtKB-ARBA"/>
</dbReference>
<reference evidence="5 6" key="1">
    <citation type="submission" date="2018-06" db="EMBL/GenBank/DDBJ databases">
        <title>Complete genome sequnece of Lactobacillus amylovorus PMRA3.</title>
        <authorList>
            <person name="Nam Y.-D."/>
            <person name="Chung W.-H."/>
            <person name="Park Y.S."/>
            <person name="Kang J."/>
        </authorList>
    </citation>
    <scope>NUCLEOTIDE SEQUENCE [LARGE SCALE GENOMIC DNA]</scope>
    <source>
        <strain evidence="5 6">PMRA3</strain>
    </source>
</reference>
<dbReference type="Proteomes" id="UP000312326">
    <property type="component" value="Chromosome"/>
</dbReference>
<evidence type="ECO:0000256" key="2">
    <source>
        <dbReference type="ARBA" id="ARBA00022801"/>
    </source>
</evidence>
<organism evidence="5 6">
    <name type="scientific">Lactobacillus amylovorus</name>
    <dbReference type="NCBI Taxonomy" id="1604"/>
    <lineage>
        <taxon>Bacteria</taxon>
        <taxon>Bacillati</taxon>
        <taxon>Bacillota</taxon>
        <taxon>Bacilli</taxon>
        <taxon>Lactobacillales</taxon>
        <taxon>Lactobacillaceae</taxon>
        <taxon>Lactobacillus</taxon>
    </lineage>
</organism>
<comment type="similarity">
    <text evidence="1">Belongs to the glycosyl hydrolase 13 family.</text>
</comment>
<accession>A0A413DEC0</accession>
<dbReference type="Gene3D" id="2.60.40.1180">
    <property type="entry name" value="Golgi alpha-mannosidase II"/>
    <property type="match status" value="1"/>
</dbReference>
<dbReference type="Pfam" id="PF23915">
    <property type="entry name" value="SusG_C"/>
    <property type="match status" value="1"/>
</dbReference>
<keyword evidence="2 5" id="KW-0378">Hydrolase</keyword>
<dbReference type="AlphaFoldDB" id="A0A413DEC0"/>
<name>A0A413DEC0_LACAM</name>
<feature type="domain" description="Alpha-amylase SusG-like C-terminal" evidence="4">
    <location>
        <begin position="5"/>
        <end position="68"/>
    </location>
</feature>